<feature type="region of interest" description="Disordered" evidence="1">
    <location>
        <begin position="324"/>
        <end position="375"/>
    </location>
</feature>
<dbReference type="EMBL" id="CAUYUJ010022521">
    <property type="protein sequence ID" value="CAK0911104.1"/>
    <property type="molecule type" value="Genomic_DNA"/>
</dbReference>
<dbReference type="Proteomes" id="UP001189429">
    <property type="component" value="Unassembled WGS sequence"/>
</dbReference>
<proteinExistence type="predicted"/>
<feature type="region of interest" description="Disordered" evidence="1">
    <location>
        <begin position="135"/>
        <end position="177"/>
    </location>
</feature>
<accession>A0ABN9YHJ7</accession>
<gene>
    <name evidence="2" type="ORF">PCOR1329_LOCUS85087</name>
</gene>
<feature type="compositionally biased region" description="Basic residues" evidence="1">
    <location>
        <begin position="153"/>
        <end position="165"/>
    </location>
</feature>
<feature type="compositionally biased region" description="Acidic residues" evidence="1">
    <location>
        <begin position="346"/>
        <end position="375"/>
    </location>
</feature>
<keyword evidence="3" id="KW-1185">Reference proteome</keyword>
<reference evidence="2" key="1">
    <citation type="submission" date="2023-10" db="EMBL/GenBank/DDBJ databases">
        <authorList>
            <person name="Chen Y."/>
            <person name="Shah S."/>
            <person name="Dougan E. K."/>
            <person name="Thang M."/>
            <person name="Chan C."/>
        </authorList>
    </citation>
    <scope>NUCLEOTIDE SEQUENCE [LARGE SCALE GENOMIC DNA]</scope>
</reference>
<evidence type="ECO:0000256" key="1">
    <source>
        <dbReference type="SAM" id="MobiDB-lite"/>
    </source>
</evidence>
<sequence length="375" mass="40825">MAKRGPAWAGDVAALSDVVARRIAKPNSVPTYPKQAPDESDPKKIMKAKPFMRDLSKLSPKLAFKLTDLTSAVGTAYNRNGSDWGLDDAQVKGGKGWINVNARRLRIMRRHASKAAGAAQPARWATQLFGGDAKGDGEMDLEGGAEAGEQKAAKKKKKTQRRKAKKANEKATALPTASAPSLVGPSAAGGTTWVFGWRSTLMKAWRRKSLGNCPCEYTDELIIGDVGTDFIKAKWGDDVFPITECTVDENWADHQKARAQKTKENKQLFDCEFEGYDLALTKKLCKGTTYGKKNTAVQSTKDLLQTFMDGKIKISDLKPAARKIKESLDSGSEAEATGAEASADLGEIECEGDEEEYEDEFDENSESGDDEDGEE</sequence>
<feature type="compositionally biased region" description="Low complexity" evidence="1">
    <location>
        <begin position="330"/>
        <end position="343"/>
    </location>
</feature>
<evidence type="ECO:0000313" key="3">
    <source>
        <dbReference type="Proteomes" id="UP001189429"/>
    </source>
</evidence>
<comment type="caution">
    <text evidence="2">The sequence shown here is derived from an EMBL/GenBank/DDBJ whole genome shotgun (WGS) entry which is preliminary data.</text>
</comment>
<evidence type="ECO:0000313" key="2">
    <source>
        <dbReference type="EMBL" id="CAK0911104.1"/>
    </source>
</evidence>
<name>A0ABN9YHJ7_9DINO</name>
<protein>
    <submittedName>
        <fullName evidence="2">Uncharacterized protein</fullName>
    </submittedName>
</protein>
<organism evidence="2 3">
    <name type="scientific">Prorocentrum cordatum</name>
    <dbReference type="NCBI Taxonomy" id="2364126"/>
    <lineage>
        <taxon>Eukaryota</taxon>
        <taxon>Sar</taxon>
        <taxon>Alveolata</taxon>
        <taxon>Dinophyceae</taxon>
        <taxon>Prorocentrales</taxon>
        <taxon>Prorocentraceae</taxon>
        <taxon>Prorocentrum</taxon>
    </lineage>
</organism>